<evidence type="ECO:0000256" key="2">
    <source>
        <dbReference type="ARBA" id="ARBA00006375"/>
    </source>
</evidence>
<dbReference type="GO" id="GO:0015093">
    <property type="term" value="F:ferrous iron transmembrane transporter activity"/>
    <property type="evidence" value="ECO:0007669"/>
    <property type="project" value="TreeGrafter"/>
</dbReference>
<evidence type="ECO:0000256" key="4">
    <source>
        <dbReference type="ARBA" id="ARBA00022496"/>
    </source>
</evidence>
<evidence type="ECO:0000256" key="5">
    <source>
        <dbReference type="ARBA" id="ARBA00022692"/>
    </source>
</evidence>
<comment type="similarity">
    <text evidence="2 13">Belongs to the mitochondrial carrier (TC 2.A.29) family.</text>
</comment>
<dbReference type="EMBL" id="JARQZJ010000123">
    <property type="protein sequence ID" value="KAK9889541.1"/>
    <property type="molecule type" value="Genomic_DNA"/>
</dbReference>
<evidence type="ECO:0000256" key="11">
    <source>
        <dbReference type="ARBA" id="ARBA00023136"/>
    </source>
</evidence>
<evidence type="ECO:0000256" key="3">
    <source>
        <dbReference type="ARBA" id="ARBA00022448"/>
    </source>
</evidence>
<dbReference type="PANTHER" id="PTHR45758">
    <property type="entry name" value="MITOFERRIN-1-RELATED"/>
    <property type="match status" value="1"/>
</dbReference>
<keyword evidence="8" id="KW-0408">Iron</keyword>
<keyword evidence="16" id="KW-1185">Reference proteome</keyword>
<evidence type="ECO:0000313" key="16">
    <source>
        <dbReference type="Proteomes" id="UP001431783"/>
    </source>
</evidence>
<evidence type="ECO:0000256" key="13">
    <source>
        <dbReference type="RuleBase" id="RU000488"/>
    </source>
</evidence>
<keyword evidence="9" id="KW-0406">Ion transport</keyword>
<dbReference type="AlphaFoldDB" id="A0AAW1V1E8"/>
<evidence type="ECO:0000256" key="14">
    <source>
        <dbReference type="SAM" id="MobiDB-lite"/>
    </source>
</evidence>
<evidence type="ECO:0000313" key="15">
    <source>
        <dbReference type="EMBL" id="KAK9889541.1"/>
    </source>
</evidence>
<dbReference type="Proteomes" id="UP001431783">
    <property type="component" value="Unassembled WGS sequence"/>
</dbReference>
<feature type="repeat" description="Solcar" evidence="12">
    <location>
        <begin position="198"/>
        <end position="283"/>
    </location>
</feature>
<dbReference type="InterPro" id="IPR018108">
    <property type="entry name" value="MCP_transmembrane"/>
</dbReference>
<evidence type="ECO:0000256" key="1">
    <source>
        <dbReference type="ARBA" id="ARBA00004448"/>
    </source>
</evidence>
<dbReference type="InterPro" id="IPR023395">
    <property type="entry name" value="MCP_dom_sf"/>
</dbReference>
<name>A0AAW1V1E8_9CUCU</name>
<keyword evidence="10" id="KW-0496">Mitochondrion</keyword>
<dbReference type="PANTHER" id="PTHR45758:SF20">
    <property type="entry name" value="MITOFERRIN-2"/>
    <property type="match status" value="1"/>
</dbReference>
<protein>
    <recommendedName>
        <fullName evidence="17">Mitoferrin-1</fullName>
    </recommendedName>
</protein>
<keyword evidence="4" id="KW-0410">Iron transport</keyword>
<keyword evidence="7" id="KW-1133">Transmembrane helix</keyword>
<evidence type="ECO:0000256" key="12">
    <source>
        <dbReference type="PROSITE-ProRule" id="PRU00282"/>
    </source>
</evidence>
<evidence type="ECO:0000256" key="8">
    <source>
        <dbReference type="ARBA" id="ARBA00023004"/>
    </source>
</evidence>
<evidence type="ECO:0000256" key="9">
    <source>
        <dbReference type="ARBA" id="ARBA00023065"/>
    </source>
</evidence>
<keyword evidence="5 12" id="KW-0812">Transmembrane</keyword>
<gene>
    <name evidence="15" type="ORF">WA026_006896</name>
</gene>
<feature type="repeat" description="Solcar" evidence="12">
    <location>
        <begin position="12"/>
        <end position="97"/>
    </location>
</feature>
<keyword evidence="3 13" id="KW-0813">Transport</keyword>
<evidence type="ECO:0000256" key="10">
    <source>
        <dbReference type="ARBA" id="ARBA00023128"/>
    </source>
</evidence>
<reference evidence="15 16" key="1">
    <citation type="submission" date="2023-03" db="EMBL/GenBank/DDBJ databases">
        <title>Genome insight into feeding habits of ladybird beetles.</title>
        <authorList>
            <person name="Li H.-S."/>
            <person name="Huang Y.-H."/>
            <person name="Pang H."/>
        </authorList>
    </citation>
    <scope>NUCLEOTIDE SEQUENCE [LARGE SCALE GENOMIC DNA]</scope>
    <source>
        <strain evidence="15">SYSU_2023b</strain>
        <tissue evidence="15">Whole body</tissue>
    </source>
</reference>
<comment type="subcellular location">
    <subcellularLocation>
        <location evidence="1">Mitochondrion inner membrane</location>
        <topology evidence="1">Multi-pass membrane protein</topology>
    </subcellularLocation>
</comment>
<keyword evidence="11 12" id="KW-0472">Membrane</keyword>
<evidence type="ECO:0008006" key="17">
    <source>
        <dbReference type="Google" id="ProtNLM"/>
    </source>
</evidence>
<feature type="repeat" description="Solcar" evidence="12">
    <location>
        <begin position="107"/>
        <end position="191"/>
    </location>
</feature>
<dbReference type="PROSITE" id="PS50920">
    <property type="entry name" value="SOLCAR"/>
    <property type="match status" value="3"/>
</dbReference>
<dbReference type="Gene3D" id="1.50.40.10">
    <property type="entry name" value="Mitochondrial carrier domain"/>
    <property type="match status" value="2"/>
</dbReference>
<feature type="region of interest" description="Disordered" evidence="14">
    <location>
        <begin position="350"/>
        <end position="369"/>
    </location>
</feature>
<dbReference type="FunFam" id="1.50.40.10:FF:000029">
    <property type="entry name" value="Solute carrier family 25 member 28"/>
    <property type="match status" value="1"/>
</dbReference>
<keyword evidence="6" id="KW-0999">Mitochondrion inner membrane</keyword>
<organism evidence="15 16">
    <name type="scientific">Henosepilachna vigintioctopunctata</name>
    <dbReference type="NCBI Taxonomy" id="420089"/>
    <lineage>
        <taxon>Eukaryota</taxon>
        <taxon>Metazoa</taxon>
        <taxon>Ecdysozoa</taxon>
        <taxon>Arthropoda</taxon>
        <taxon>Hexapoda</taxon>
        <taxon>Insecta</taxon>
        <taxon>Pterygota</taxon>
        <taxon>Neoptera</taxon>
        <taxon>Endopterygota</taxon>
        <taxon>Coleoptera</taxon>
        <taxon>Polyphaga</taxon>
        <taxon>Cucujiformia</taxon>
        <taxon>Coccinelloidea</taxon>
        <taxon>Coccinellidae</taxon>
        <taxon>Epilachninae</taxon>
        <taxon>Epilachnini</taxon>
        <taxon>Henosepilachna</taxon>
    </lineage>
</organism>
<dbReference type="GO" id="GO:0048250">
    <property type="term" value="P:iron import into the mitochondrion"/>
    <property type="evidence" value="ECO:0007669"/>
    <property type="project" value="TreeGrafter"/>
</dbReference>
<evidence type="ECO:0000256" key="7">
    <source>
        <dbReference type="ARBA" id="ARBA00022989"/>
    </source>
</evidence>
<evidence type="ECO:0000256" key="6">
    <source>
        <dbReference type="ARBA" id="ARBA00022792"/>
    </source>
</evidence>
<dbReference type="SUPFAM" id="SSF103506">
    <property type="entry name" value="Mitochondrial carrier"/>
    <property type="match status" value="1"/>
</dbReference>
<feature type="region of interest" description="Disordered" evidence="14">
    <location>
        <begin position="297"/>
        <end position="327"/>
    </location>
</feature>
<comment type="caution">
    <text evidence="15">The sequence shown here is derived from an EMBL/GenBank/DDBJ whole genome shotgun (WGS) entry which is preliminary data.</text>
</comment>
<sequence>MNPDDYEALPTNNVVTHMTAGAIAGIMEHCVMYPLDSVKTRMQSLSRTTQHGIFDTLVRMVQNEGVLRPVRGMSAMVLGAGPSHALYFSTYEYMKNSMKQRTNNTRYHPFIHGTAGCVATLLHDGVMNPAEVIKQRLQMSNSPYRTALECLVKVYQKEGVAAFYRSYTTQLTMNIPFQCFHFIVYEWSQKLLNKEGRYNPAAHMISGALAGATAAAITTPLDVCKTLLNTQQDASATGLIHAVKMVYRLGGPTGYFRGMQARIMYTMPSTAICWSTYEFFKYLLQAKAIAPSAATVLANDDSPETSPSPPQNTESSPPEKSSILKPRELPSMAAGTGLYGSLNFNTMHTPDASFGSRSRGTVLDCTHTS</sequence>
<dbReference type="GO" id="GO:0005743">
    <property type="term" value="C:mitochondrial inner membrane"/>
    <property type="evidence" value="ECO:0007669"/>
    <property type="project" value="UniProtKB-SubCell"/>
</dbReference>
<accession>A0AAW1V1E8</accession>
<dbReference type="Pfam" id="PF00153">
    <property type="entry name" value="Mito_carr"/>
    <property type="match status" value="3"/>
</dbReference>
<proteinExistence type="inferred from homology"/>